<dbReference type="SMART" id="SM00235">
    <property type="entry name" value="ZnMc"/>
    <property type="match status" value="1"/>
</dbReference>
<dbReference type="PRINTS" id="PR00313">
    <property type="entry name" value="CABNDNGRPT"/>
</dbReference>
<dbReference type="SUPFAM" id="SSF55486">
    <property type="entry name" value="Metalloproteases ('zincins'), catalytic domain"/>
    <property type="match status" value="1"/>
</dbReference>
<organism evidence="8 9">
    <name type="scientific">Paragemmobacter ruber</name>
    <dbReference type="NCBI Taxonomy" id="1985673"/>
    <lineage>
        <taxon>Bacteria</taxon>
        <taxon>Pseudomonadati</taxon>
        <taxon>Pseudomonadota</taxon>
        <taxon>Alphaproteobacteria</taxon>
        <taxon>Rhodobacterales</taxon>
        <taxon>Paracoccaceae</taxon>
        <taxon>Paragemmobacter</taxon>
    </lineage>
</organism>
<comment type="subcellular location">
    <subcellularLocation>
        <location evidence="2">Secreted</location>
    </subcellularLocation>
</comment>
<dbReference type="InterPro" id="IPR006026">
    <property type="entry name" value="Peptidase_Metallo"/>
</dbReference>
<reference evidence="9" key="1">
    <citation type="submission" date="2020-01" db="EMBL/GenBank/DDBJ databases">
        <title>Sphingomonas sp. strain CSW-10.</title>
        <authorList>
            <person name="Chen W.-M."/>
        </authorList>
    </citation>
    <scope>NUCLEOTIDE SEQUENCE [LARGE SCALE GENOMIC DNA]</scope>
    <source>
        <strain evidence="9">CCP-1</strain>
    </source>
</reference>
<dbReference type="InterPro" id="IPR011049">
    <property type="entry name" value="Serralysin-like_metalloprot_C"/>
</dbReference>
<evidence type="ECO:0000313" key="9">
    <source>
        <dbReference type="Proteomes" id="UP001517376"/>
    </source>
</evidence>
<dbReference type="Pfam" id="PF08548">
    <property type="entry name" value="Peptidase_M10_C"/>
    <property type="match status" value="1"/>
</dbReference>
<dbReference type="PROSITE" id="PS00330">
    <property type="entry name" value="HEMOLYSIN_CALCIUM"/>
    <property type="match status" value="2"/>
</dbReference>
<dbReference type="Pfam" id="PF00353">
    <property type="entry name" value="HemolysinCabind"/>
    <property type="match status" value="2"/>
</dbReference>
<dbReference type="Gene3D" id="2.60.120.380">
    <property type="match status" value="1"/>
</dbReference>
<dbReference type="Gene3D" id="2.150.10.10">
    <property type="entry name" value="Serralysin-like metalloprotease, C-terminal"/>
    <property type="match status" value="2"/>
</dbReference>
<dbReference type="SUPFAM" id="SSF51120">
    <property type="entry name" value="beta-Roll"/>
    <property type="match status" value="2"/>
</dbReference>
<keyword evidence="9" id="KW-1185">Reference proteome</keyword>
<dbReference type="PANTHER" id="PTHR38340:SF1">
    <property type="entry name" value="S-LAYER PROTEIN"/>
    <property type="match status" value="1"/>
</dbReference>
<dbReference type="Gene3D" id="3.40.390.10">
    <property type="entry name" value="Collagenase (Catalytic Domain)"/>
    <property type="match status" value="1"/>
</dbReference>
<protein>
    <recommendedName>
        <fullName evidence="7">Peptidase metallopeptidase domain-containing protein</fullName>
    </recommendedName>
</protein>
<feature type="region of interest" description="Disordered" evidence="6">
    <location>
        <begin position="459"/>
        <end position="494"/>
    </location>
</feature>
<evidence type="ECO:0000256" key="6">
    <source>
        <dbReference type="SAM" id="MobiDB-lite"/>
    </source>
</evidence>
<dbReference type="Proteomes" id="UP001517376">
    <property type="component" value="Unassembled WGS sequence"/>
</dbReference>
<name>A0ABW9Y3C8_9RHOB</name>
<dbReference type="InterPro" id="IPR050557">
    <property type="entry name" value="RTX_toxin/Mannuronan_C5-epim"/>
</dbReference>
<comment type="similarity">
    <text evidence="3">Belongs to the peptidase M10B family.</text>
</comment>
<dbReference type="InterPro" id="IPR013858">
    <property type="entry name" value="Peptidase_M10B_C"/>
</dbReference>
<evidence type="ECO:0000256" key="3">
    <source>
        <dbReference type="ARBA" id="ARBA00009490"/>
    </source>
</evidence>
<dbReference type="PANTHER" id="PTHR38340">
    <property type="entry name" value="S-LAYER PROTEIN"/>
    <property type="match status" value="1"/>
</dbReference>
<keyword evidence="5" id="KW-0677">Repeat</keyword>
<dbReference type="InterPro" id="IPR001343">
    <property type="entry name" value="Hemolysn_Ca-bd"/>
</dbReference>
<dbReference type="InterPro" id="IPR034033">
    <property type="entry name" value="Serralysin-like"/>
</dbReference>
<accession>A0ABW9Y3C8</accession>
<dbReference type="InterPro" id="IPR024079">
    <property type="entry name" value="MetalloPept_cat_dom_sf"/>
</dbReference>
<evidence type="ECO:0000313" key="8">
    <source>
        <dbReference type="EMBL" id="NBE06457.1"/>
    </source>
</evidence>
<keyword evidence="4" id="KW-0964">Secreted</keyword>
<feature type="compositionally biased region" description="Basic and acidic residues" evidence="6">
    <location>
        <begin position="485"/>
        <end position="494"/>
    </location>
</feature>
<evidence type="ECO:0000256" key="2">
    <source>
        <dbReference type="ARBA" id="ARBA00004613"/>
    </source>
</evidence>
<comment type="caution">
    <text evidence="8">The sequence shown here is derived from an EMBL/GenBank/DDBJ whole genome shotgun (WGS) entry which is preliminary data.</text>
</comment>
<evidence type="ECO:0000256" key="1">
    <source>
        <dbReference type="ARBA" id="ARBA00001913"/>
    </source>
</evidence>
<gene>
    <name evidence="8" type="ORF">GU920_02850</name>
</gene>
<sequence>MCTMCFAAVIEKRCGFSDPRVTIGGTDGPPVAATVREIGDAPDIVPPAPGVVIEVGDEFLGRLSIDDFDLVAVTLEAGQAYQIDLSGYGTTPLADTFLTVLDEGGNLLQFNDDAVGLYSQLIFVAPTTDTYYLSASGFDASQTGDYRLTIREAVIPTPAAASLDELAAFLTDGYWQSFGSSGRAFDTAASNIITYDLSGLTAAGRQLALWAMEAWEMVADIDFRVGPRLSADIVFDDTEPGAFANSTLSRGNILSARVNVGLDWLAAYGTGYDGYSFQTYVHEIGHALGLGHQGGYNVSASYEVDADFVNDSWSASVMSYFNQDVNTNDPSGYASLLTTMAADIVAIQNLYGAAAGGATAGNTVWGEGTTLTNFLGQFFADIFAGGREMADLALTLFDEGGRDTIRLTGDASDQVVTLLSEGRSSVMGGAGNLFIARGTVIENFEAGRGDDSVTGNGAGNALWGNTGDDTLSGGGGNDRLYGGDGQDRLTGDAGRDRLSGLAGADDLRGGLGNDILSGAGGADRLDGGAGSDRLGGGAGADVFVYTAGRDVITDFADGVDRITIEADLIGPGADWADLRALARAEADRIVFDFGGADVLVVIGVNRVAALQGDILLV</sequence>
<evidence type="ECO:0000256" key="5">
    <source>
        <dbReference type="ARBA" id="ARBA00022737"/>
    </source>
</evidence>
<dbReference type="EMBL" id="JAAATW010000001">
    <property type="protein sequence ID" value="NBE06457.1"/>
    <property type="molecule type" value="Genomic_DNA"/>
</dbReference>
<dbReference type="CDD" id="cd04277">
    <property type="entry name" value="ZnMc_serralysin_like"/>
    <property type="match status" value="1"/>
</dbReference>
<comment type="cofactor">
    <cofactor evidence="1">
        <name>Ca(2+)</name>
        <dbReference type="ChEBI" id="CHEBI:29108"/>
    </cofactor>
</comment>
<proteinExistence type="inferred from homology"/>
<evidence type="ECO:0000256" key="4">
    <source>
        <dbReference type="ARBA" id="ARBA00022525"/>
    </source>
</evidence>
<evidence type="ECO:0000259" key="7">
    <source>
        <dbReference type="SMART" id="SM00235"/>
    </source>
</evidence>
<feature type="domain" description="Peptidase metallopeptidase" evidence="7">
    <location>
        <begin position="185"/>
        <end position="323"/>
    </location>
</feature>
<dbReference type="InterPro" id="IPR018511">
    <property type="entry name" value="Hemolysin-typ_Ca-bd_CS"/>
</dbReference>